<feature type="region of interest" description="Disordered" evidence="1">
    <location>
        <begin position="61"/>
        <end position="358"/>
    </location>
</feature>
<dbReference type="Proteomes" id="UP000694425">
    <property type="component" value="Unplaced"/>
</dbReference>
<dbReference type="AlphaFoldDB" id="A0A8C7AI98"/>
<keyword evidence="3" id="KW-1185">Reference proteome</keyword>
<feature type="region of interest" description="Disordered" evidence="1">
    <location>
        <begin position="1"/>
        <end position="49"/>
    </location>
</feature>
<proteinExistence type="predicted"/>
<sequence length="378" mass="39369">MRDGPASPGPHPTSAQDGGRLLRQRPRDGPAWTCHTRPWDPRRPRVPSAWDLHRPRTLVQPREPCRLGLCPAAGPPLSPETPAGSADPHPNGNLAQLGTPAGPRTPATWDFLQAQPGRSAPGLPSSSWTPTGPGPSSGRGTLPAADLVQTPDPTGAGPSPAPDPVQPRDPRPLPGPTPALALSPTPDPCRSRTRSVRPRRLTSGHRLGGTRSGPNETEPSTWRSRGRRNNGALGRGRLRRSLSPTPARDRTRAPAPCREAAGARLRPGWSTAQAHTSRPAPLRPAPGGAQNSGPAPRPMGRESRAGGGAGETKVGAGPRRGGAAGPRDCGTAGPRGCGTAGRHSPWPNSRPVWGGPSVLSTRNRLIRQCSPQTSNSGV</sequence>
<protein>
    <submittedName>
        <fullName evidence="2">Uncharacterized protein</fullName>
    </submittedName>
</protein>
<accession>A0A8C7AI98</accession>
<feature type="compositionally biased region" description="Polar residues" evidence="1">
    <location>
        <begin position="212"/>
        <end position="222"/>
    </location>
</feature>
<evidence type="ECO:0000313" key="2">
    <source>
        <dbReference type="Ensembl" id="ENSNVIP00000007705.1"/>
    </source>
</evidence>
<feature type="compositionally biased region" description="Basic residues" evidence="1">
    <location>
        <begin position="191"/>
        <end position="203"/>
    </location>
</feature>
<reference evidence="2" key="2">
    <citation type="submission" date="2025-09" db="UniProtKB">
        <authorList>
            <consortium name="Ensembl"/>
        </authorList>
    </citation>
    <scope>IDENTIFICATION</scope>
</reference>
<feature type="compositionally biased region" description="Low complexity" evidence="1">
    <location>
        <begin position="121"/>
        <end position="143"/>
    </location>
</feature>
<dbReference type="Ensembl" id="ENSNVIT00000009027.1">
    <property type="protein sequence ID" value="ENSNVIP00000007705.1"/>
    <property type="gene ID" value="ENSNVIG00000006127.1"/>
</dbReference>
<organism evidence="2 3">
    <name type="scientific">Neovison vison</name>
    <name type="common">American mink</name>
    <name type="synonym">Mustela vison</name>
    <dbReference type="NCBI Taxonomy" id="452646"/>
    <lineage>
        <taxon>Eukaryota</taxon>
        <taxon>Metazoa</taxon>
        <taxon>Chordata</taxon>
        <taxon>Craniata</taxon>
        <taxon>Vertebrata</taxon>
        <taxon>Euteleostomi</taxon>
        <taxon>Mammalia</taxon>
        <taxon>Eutheria</taxon>
        <taxon>Laurasiatheria</taxon>
        <taxon>Carnivora</taxon>
        <taxon>Caniformia</taxon>
        <taxon>Musteloidea</taxon>
        <taxon>Mustelidae</taxon>
        <taxon>Mustelinae</taxon>
        <taxon>Neogale</taxon>
    </lineage>
</organism>
<evidence type="ECO:0000313" key="3">
    <source>
        <dbReference type="Proteomes" id="UP000694425"/>
    </source>
</evidence>
<reference evidence="2" key="1">
    <citation type="submission" date="2025-08" db="UniProtKB">
        <authorList>
            <consortium name="Ensembl"/>
        </authorList>
    </citation>
    <scope>IDENTIFICATION</scope>
</reference>
<evidence type="ECO:0000256" key="1">
    <source>
        <dbReference type="SAM" id="MobiDB-lite"/>
    </source>
</evidence>
<name>A0A8C7AI98_NEOVI</name>